<evidence type="ECO:0000313" key="2">
    <source>
        <dbReference type="EMBL" id="MFD2111555.1"/>
    </source>
</evidence>
<dbReference type="CDD" id="cd02440">
    <property type="entry name" value="AdoMet_MTases"/>
    <property type="match status" value="1"/>
</dbReference>
<dbReference type="InterPro" id="IPR029063">
    <property type="entry name" value="SAM-dependent_MTases_sf"/>
</dbReference>
<dbReference type="GO" id="GO:0032259">
    <property type="term" value="P:methylation"/>
    <property type="evidence" value="ECO:0007669"/>
    <property type="project" value="UniProtKB-KW"/>
</dbReference>
<dbReference type="EMBL" id="JBHUHX010000015">
    <property type="protein sequence ID" value="MFD2111555.1"/>
    <property type="molecule type" value="Genomic_DNA"/>
</dbReference>
<gene>
    <name evidence="2" type="ORF">ACFSJC_06860</name>
</gene>
<dbReference type="EC" id="2.1.1.-" evidence="2"/>
<dbReference type="Gene3D" id="3.40.50.150">
    <property type="entry name" value="Vaccinia Virus protein VP39"/>
    <property type="match status" value="1"/>
</dbReference>
<keyword evidence="2" id="KW-0489">Methyltransferase</keyword>
<dbReference type="Pfam" id="PF13649">
    <property type="entry name" value="Methyltransf_25"/>
    <property type="match status" value="1"/>
</dbReference>
<dbReference type="Proteomes" id="UP001597337">
    <property type="component" value="Unassembled WGS sequence"/>
</dbReference>
<name>A0ABW4Y629_9GAMM</name>
<keyword evidence="2" id="KW-0808">Transferase</keyword>
<dbReference type="SUPFAM" id="SSF53335">
    <property type="entry name" value="S-adenosyl-L-methionine-dependent methyltransferases"/>
    <property type="match status" value="1"/>
</dbReference>
<keyword evidence="3" id="KW-1185">Reference proteome</keyword>
<organism evidence="2 3">
    <name type="scientific">Thiorhodococcus fuscus</name>
    <dbReference type="NCBI Taxonomy" id="527200"/>
    <lineage>
        <taxon>Bacteria</taxon>
        <taxon>Pseudomonadati</taxon>
        <taxon>Pseudomonadota</taxon>
        <taxon>Gammaproteobacteria</taxon>
        <taxon>Chromatiales</taxon>
        <taxon>Chromatiaceae</taxon>
        <taxon>Thiorhodococcus</taxon>
    </lineage>
</organism>
<comment type="caution">
    <text evidence="2">The sequence shown here is derived from an EMBL/GenBank/DDBJ whole genome shotgun (WGS) entry which is preliminary data.</text>
</comment>
<feature type="domain" description="Methyltransferase" evidence="1">
    <location>
        <begin position="56"/>
        <end position="152"/>
    </location>
</feature>
<dbReference type="InterPro" id="IPR041698">
    <property type="entry name" value="Methyltransf_25"/>
</dbReference>
<reference evidence="3" key="1">
    <citation type="journal article" date="2019" name="Int. J. Syst. Evol. Microbiol.">
        <title>The Global Catalogue of Microorganisms (GCM) 10K type strain sequencing project: providing services to taxonomists for standard genome sequencing and annotation.</title>
        <authorList>
            <consortium name="The Broad Institute Genomics Platform"/>
            <consortium name="The Broad Institute Genome Sequencing Center for Infectious Disease"/>
            <person name="Wu L."/>
            <person name="Ma J."/>
        </authorList>
    </citation>
    <scope>NUCLEOTIDE SEQUENCE [LARGE SCALE GENOMIC DNA]</scope>
    <source>
        <strain evidence="3">KACC 12597</strain>
    </source>
</reference>
<dbReference type="PANTHER" id="PTHR43591">
    <property type="entry name" value="METHYLTRANSFERASE"/>
    <property type="match status" value="1"/>
</dbReference>
<evidence type="ECO:0000259" key="1">
    <source>
        <dbReference type="Pfam" id="PF13649"/>
    </source>
</evidence>
<sequence>MSAQKPLIDNGNPRKYFYKNDIAIQYDEERSVEKKWSTELAIISKIVAKIDPEASILDVPLGTGRFLKIYGEKGRRILVGADISMDMLLQARRKTESQPTTNRAWMIVGDAESLPMKDHSIDYVVCIRFLNWLSGAHLDKVLTECQRVARRGLIVGVRVHRGLRPYDLIRLRAPYIKPALNHLLESARLALARRVSRFGQTRPRSKREALKDGLPPYDNEINEFKIHDDSHMRNLFAKLRLKIARKYTVDVQWDDDAKRLLPYSIFLLKIENSPI</sequence>
<dbReference type="RefSeq" id="WP_386025087.1">
    <property type="nucleotide sequence ID" value="NZ_JBHUHX010000015.1"/>
</dbReference>
<dbReference type="GO" id="GO:0008168">
    <property type="term" value="F:methyltransferase activity"/>
    <property type="evidence" value="ECO:0007669"/>
    <property type="project" value="UniProtKB-KW"/>
</dbReference>
<proteinExistence type="predicted"/>
<evidence type="ECO:0000313" key="3">
    <source>
        <dbReference type="Proteomes" id="UP001597337"/>
    </source>
</evidence>
<accession>A0ABW4Y629</accession>
<protein>
    <submittedName>
        <fullName evidence="2">Class I SAM-dependent methyltransferase</fullName>
        <ecNumber evidence="2">2.1.1.-</ecNumber>
    </submittedName>
</protein>